<protein>
    <submittedName>
        <fullName evidence="1">Uncharacterized protein</fullName>
    </submittedName>
</protein>
<proteinExistence type="predicted"/>
<evidence type="ECO:0000313" key="2">
    <source>
        <dbReference type="Proteomes" id="UP001497525"/>
    </source>
</evidence>
<evidence type="ECO:0000313" key="1">
    <source>
        <dbReference type="EMBL" id="CAL5137390.1"/>
    </source>
</evidence>
<name>A0AAV2TJM1_CALDB</name>
<dbReference type="AlphaFoldDB" id="A0AAV2TJM1"/>
<reference evidence="1" key="1">
    <citation type="submission" date="2024-06" db="EMBL/GenBank/DDBJ databases">
        <authorList>
            <person name="Liu X."/>
            <person name="Lenzi L."/>
            <person name="Haldenby T S."/>
            <person name="Uol C."/>
        </authorList>
    </citation>
    <scope>NUCLEOTIDE SEQUENCE</scope>
</reference>
<dbReference type="Proteomes" id="UP001497525">
    <property type="component" value="Unassembled WGS sequence"/>
</dbReference>
<sequence>MALSGSISPLELLNHLFSDGLDEFDHVEHHVHHHENTDSINAEQIMQKIILKLNGDYVRRDELNNILNERLDKYIRTKDLPGLLEGLQHLVSSGKHFKDIVRKQMETVIQDEKFRKLLKSAVECTLRTC</sequence>
<dbReference type="EMBL" id="CAXLJL010000390">
    <property type="protein sequence ID" value="CAL5137390.1"/>
    <property type="molecule type" value="Genomic_DNA"/>
</dbReference>
<organism evidence="1 2">
    <name type="scientific">Calicophoron daubneyi</name>
    <name type="common">Rumen fluke</name>
    <name type="synonym">Paramphistomum daubneyi</name>
    <dbReference type="NCBI Taxonomy" id="300641"/>
    <lineage>
        <taxon>Eukaryota</taxon>
        <taxon>Metazoa</taxon>
        <taxon>Spiralia</taxon>
        <taxon>Lophotrochozoa</taxon>
        <taxon>Platyhelminthes</taxon>
        <taxon>Trematoda</taxon>
        <taxon>Digenea</taxon>
        <taxon>Plagiorchiida</taxon>
        <taxon>Pronocephalata</taxon>
        <taxon>Paramphistomoidea</taxon>
        <taxon>Paramphistomidae</taxon>
        <taxon>Calicophoron</taxon>
    </lineage>
</organism>
<comment type="caution">
    <text evidence="1">The sequence shown here is derived from an EMBL/GenBank/DDBJ whole genome shotgun (WGS) entry which is preliminary data.</text>
</comment>
<accession>A0AAV2TJM1</accession>
<gene>
    <name evidence="1" type="ORF">CDAUBV1_LOCUS11704</name>
</gene>